<dbReference type="GO" id="GO:0005829">
    <property type="term" value="C:cytosol"/>
    <property type="evidence" value="ECO:0007669"/>
    <property type="project" value="TreeGrafter"/>
</dbReference>
<dbReference type="GO" id="GO:0000967">
    <property type="term" value="P:rRNA 5'-end processing"/>
    <property type="evidence" value="ECO:0007669"/>
    <property type="project" value="UniProtKB-UniRule"/>
</dbReference>
<dbReference type="GO" id="GO:0016788">
    <property type="term" value="F:hydrolase activity, acting on ester bonds"/>
    <property type="evidence" value="ECO:0007669"/>
    <property type="project" value="UniProtKB-UniRule"/>
</dbReference>
<evidence type="ECO:0000259" key="6">
    <source>
        <dbReference type="SMART" id="SM00732"/>
    </source>
</evidence>
<evidence type="ECO:0000256" key="4">
    <source>
        <dbReference type="ARBA" id="ARBA00022801"/>
    </source>
</evidence>
<evidence type="ECO:0000256" key="3">
    <source>
        <dbReference type="ARBA" id="ARBA00022722"/>
    </source>
</evidence>
<dbReference type="NCBIfam" id="TIGR00250">
    <property type="entry name" value="RNAse_H_YqgF"/>
    <property type="match status" value="1"/>
</dbReference>
<comment type="similarity">
    <text evidence="5">Belongs to the YqgF HJR family.</text>
</comment>
<keyword evidence="4 5" id="KW-0378">Hydrolase</keyword>
<dbReference type="SMART" id="SM00732">
    <property type="entry name" value="YqgFc"/>
    <property type="match status" value="1"/>
</dbReference>
<evidence type="ECO:0000256" key="1">
    <source>
        <dbReference type="ARBA" id="ARBA00022490"/>
    </source>
</evidence>
<dbReference type="PANTHER" id="PTHR33317:SF4">
    <property type="entry name" value="POLYNUCLEOTIDYL TRANSFERASE, RIBONUCLEASE H-LIKE SUPERFAMILY PROTEIN"/>
    <property type="match status" value="1"/>
</dbReference>
<sequence length="137" mass="15673">MRIIGLDVGDKRIGIAISDPMGWTAQPHSVLTRKNIEKDLDEILKICKEYEVNKIIVGLPLNMNGSYGPKASEITNFSQQLEEYSKISIEYIDERLTTKSAERVLIDADISRKKRKQVIDKIAAQNILQIYLDRLNR</sequence>
<dbReference type="InterPro" id="IPR005227">
    <property type="entry name" value="YqgF"/>
</dbReference>
<evidence type="ECO:0000313" key="8">
    <source>
        <dbReference type="Proteomes" id="UP000426444"/>
    </source>
</evidence>
<reference evidence="8" key="1">
    <citation type="journal article" date="2019" name="Microbiology">
        <title>Complete Genome Sequence of an Uncultured Bacterium of the Candidate Phylum Bipolaricaulota.</title>
        <authorList>
            <person name="Kadnikov V.V."/>
            <person name="Mardanov A.V."/>
            <person name="Beletsky A.V."/>
            <person name="Frank Y.A."/>
            <person name="Karnachuk O.V."/>
            <person name="Ravin N.V."/>
        </authorList>
    </citation>
    <scope>NUCLEOTIDE SEQUENCE [LARGE SCALE GENOMIC DNA]</scope>
</reference>
<comment type="subcellular location">
    <subcellularLocation>
        <location evidence="5">Cytoplasm</location>
    </subcellularLocation>
</comment>
<keyword evidence="1 5" id="KW-0963">Cytoplasm</keyword>
<dbReference type="InterPro" id="IPR012337">
    <property type="entry name" value="RNaseH-like_sf"/>
</dbReference>
<dbReference type="OrthoDB" id="9796140at2"/>
<dbReference type="EC" id="3.1.-.-" evidence="5"/>
<dbReference type="InterPro" id="IPR037027">
    <property type="entry name" value="YqgF/RNaseH-like_dom_sf"/>
</dbReference>
<dbReference type="Proteomes" id="UP000426444">
    <property type="component" value="Chromosome"/>
</dbReference>
<comment type="function">
    <text evidence="5">Could be a nuclease involved in processing of the 5'-end of pre-16S rRNA.</text>
</comment>
<dbReference type="EMBL" id="CP046457">
    <property type="protein sequence ID" value="QGT98905.1"/>
    <property type="molecule type" value="Genomic_DNA"/>
</dbReference>
<dbReference type="GO" id="GO:0004518">
    <property type="term" value="F:nuclease activity"/>
    <property type="evidence" value="ECO:0007669"/>
    <property type="project" value="UniProtKB-KW"/>
</dbReference>
<protein>
    <recommendedName>
        <fullName evidence="5">Putative pre-16S rRNA nuclease</fullName>
        <ecNumber evidence="5">3.1.-.-</ecNumber>
    </recommendedName>
</protein>
<keyword evidence="3 5" id="KW-0540">Nuclease</keyword>
<gene>
    <name evidence="7" type="ORF">SYNTR_0312</name>
</gene>
<dbReference type="SUPFAM" id="SSF53098">
    <property type="entry name" value="Ribonuclease H-like"/>
    <property type="match status" value="1"/>
</dbReference>
<name>A0A6I6DC34_9FIRM</name>
<dbReference type="Gene3D" id="3.30.420.140">
    <property type="entry name" value="YqgF/RNase H-like domain"/>
    <property type="match status" value="1"/>
</dbReference>
<keyword evidence="8" id="KW-1185">Reference proteome</keyword>
<dbReference type="HAMAP" id="MF_00651">
    <property type="entry name" value="Nuclease_YqgF"/>
    <property type="match status" value="1"/>
</dbReference>
<dbReference type="PANTHER" id="PTHR33317">
    <property type="entry name" value="POLYNUCLEOTIDYL TRANSFERASE, RIBONUCLEASE H-LIKE SUPERFAMILY PROTEIN"/>
    <property type="match status" value="1"/>
</dbReference>
<organism evidence="7 8">
    <name type="scientific">Candidatus Syntrophocurvum alkaliphilum</name>
    <dbReference type="NCBI Taxonomy" id="2293317"/>
    <lineage>
        <taxon>Bacteria</taxon>
        <taxon>Bacillati</taxon>
        <taxon>Bacillota</taxon>
        <taxon>Clostridia</taxon>
        <taxon>Eubacteriales</taxon>
        <taxon>Syntrophomonadaceae</taxon>
        <taxon>Candidatus Syntrophocurvum</taxon>
    </lineage>
</organism>
<dbReference type="AlphaFoldDB" id="A0A6I6DC34"/>
<evidence type="ECO:0000256" key="5">
    <source>
        <dbReference type="HAMAP-Rule" id="MF_00651"/>
    </source>
</evidence>
<dbReference type="Pfam" id="PF03652">
    <property type="entry name" value="RuvX"/>
    <property type="match status" value="1"/>
</dbReference>
<dbReference type="CDD" id="cd16964">
    <property type="entry name" value="YqgF"/>
    <property type="match status" value="1"/>
</dbReference>
<accession>A0A6I6DC34</accession>
<proteinExistence type="inferred from homology"/>
<feature type="domain" description="YqgF/RNase H-like" evidence="6">
    <location>
        <begin position="1"/>
        <end position="101"/>
    </location>
</feature>
<dbReference type="InterPro" id="IPR006641">
    <property type="entry name" value="YqgF/RNaseH-like_dom"/>
</dbReference>
<evidence type="ECO:0000313" key="7">
    <source>
        <dbReference type="EMBL" id="QGT98905.1"/>
    </source>
</evidence>
<dbReference type="RefSeq" id="WP_156202851.1">
    <property type="nucleotide sequence ID" value="NZ_CP046457.1"/>
</dbReference>
<dbReference type="KEGG" id="salq:SYNTR_0312"/>
<keyword evidence="2 5" id="KW-0690">Ribosome biogenesis</keyword>
<evidence type="ECO:0000256" key="2">
    <source>
        <dbReference type="ARBA" id="ARBA00022517"/>
    </source>
</evidence>